<dbReference type="SUPFAM" id="SSF117916">
    <property type="entry name" value="Fe-S cluster assembly (FSCA) domain-like"/>
    <property type="match status" value="1"/>
</dbReference>
<dbReference type="AlphaFoldDB" id="A0A2A4X2C2"/>
<name>A0A2A4X2C2_UNCAE</name>
<evidence type="ECO:0000313" key="4">
    <source>
        <dbReference type="Proteomes" id="UP000218775"/>
    </source>
</evidence>
<protein>
    <recommendedName>
        <fullName evidence="2">NIF system FeS cluster assembly NifU C-terminal domain-containing protein</fullName>
    </recommendedName>
</protein>
<sequence length="262" mass="29258">MVDQFVQTHPFDLMSEKLKRRIFKPRYVKVQKEKKASSDMEVVRFSKKYENYGVQATLFVVIDQEDGSVVDVSYIASGPTYLIGALESIVDLSLGNSLGQMANIGAQKIDVEMRDFSHVPAFASEGDAWINFALEMVEGICLQCAKYVEMDPASFVDVPQTPVGEMNLERVKNFSWDKASQEERLSVINKVLKTDVRPYIQMDEGDIEVASLEGEKLTVRYQGACVSCPSSIGGTLSAISNILQKRIFESLEVTVDMESLNL</sequence>
<dbReference type="GO" id="GO:0005506">
    <property type="term" value="F:iron ion binding"/>
    <property type="evidence" value="ECO:0007669"/>
    <property type="project" value="InterPro"/>
</dbReference>
<evidence type="ECO:0000256" key="1">
    <source>
        <dbReference type="ARBA" id="ARBA00006420"/>
    </source>
</evidence>
<dbReference type="GO" id="GO:0016226">
    <property type="term" value="P:iron-sulfur cluster assembly"/>
    <property type="evidence" value="ECO:0007669"/>
    <property type="project" value="InterPro"/>
</dbReference>
<reference evidence="4" key="1">
    <citation type="submission" date="2017-08" db="EMBL/GenBank/DDBJ databases">
        <title>A dynamic microbial community with high functional redundancy inhabits the cold, oxic subseafloor aquifer.</title>
        <authorList>
            <person name="Tully B.J."/>
            <person name="Wheat C.G."/>
            <person name="Glazer B.T."/>
            <person name="Huber J.A."/>
        </authorList>
    </citation>
    <scope>NUCLEOTIDE SEQUENCE [LARGE SCALE GENOMIC DNA]</scope>
</reference>
<dbReference type="InterPro" id="IPR034904">
    <property type="entry name" value="FSCA_dom_sf"/>
</dbReference>
<dbReference type="EMBL" id="NVUK01000032">
    <property type="protein sequence ID" value="PCI76205.1"/>
    <property type="molecule type" value="Genomic_DNA"/>
</dbReference>
<dbReference type="Proteomes" id="UP000218775">
    <property type="component" value="Unassembled WGS sequence"/>
</dbReference>
<dbReference type="InterPro" id="IPR001075">
    <property type="entry name" value="NIF_FeS_clus_asmbl_NifU_C"/>
</dbReference>
<comment type="similarity">
    <text evidence="1">Belongs to the NifU family.</text>
</comment>
<organism evidence="3 4">
    <name type="scientific">Aerophobetes bacterium</name>
    <dbReference type="NCBI Taxonomy" id="2030807"/>
    <lineage>
        <taxon>Bacteria</taxon>
        <taxon>Candidatus Aerophobota</taxon>
    </lineage>
</organism>
<comment type="caution">
    <text evidence="3">The sequence shown here is derived from an EMBL/GenBank/DDBJ whole genome shotgun (WGS) entry which is preliminary data.</text>
</comment>
<dbReference type="PANTHER" id="PTHR11178:SF25">
    <property type="entry name" value="NIFU-LIKE PROTEIN 3, CHLOROPLASTIC"/>
    <property type="match status" value="1"/>
</dbReference>
<accession>A0A2A4X2C2</accession>
<evidence type="ECO:0000259" key="2">
    <source>
        <dbReference type="Pfam" id="PF01106"/>
    </source>
</evidence>
<evidence type="ECO:0000313" key="3">
    <source>
        <dbReference type="EMBL" id="PCI76205.1"/>
    </source>
</evidence>
<feature type="domain" description="NIF system FeS cluster assembly NifU C-terminal" evidence="2">
    <location>
        <begin position="188"/>
        <end position="253"/>
    </location>
</feature>
<proteinExistence type="inferred from homology"/>
<dbReference type="Gene3D" id="3.30.300.130">
    <property type="entry name" value="Fe-S cluster assembly (FSCA)"/>
    <property type="match status" value="1"/>
</dbReference>
<gene>
    <name evidence="3" type="ORF">COB21_04665</name>
</gene>
<dbReference type="Pfam" id="PF01106">
    <property type="entry name" value="NifU"/>
    <property type="match status" value="1"/>
</dbReference>
<dbReference type="GO" id="GO:0051536">
    <property type="term" value="F:iron-sulfur cluster binding"/>
    <property type="evidence" value="ECO:0007669"/>
    <property type="project" value="InterPro"/>
</dbReference>
<dbReference type="PANTHER" id="PTHR11178">
    <property type="entry name" value="IRON-SULFUR CLUSTER SCAFFOLD PROTEIN NFU-RELATED"/>
    <property type="match status" value="1"/>
</dbReference>